<accession>A0A7G5H6I9</accession>
<dbReference type="Proteomes" id="UP000515369">
    <property type="component" value="Chromosome"/>
</dbReference>
<protein>
    <submittedName>
        <fullName evidence="1">Uncharacterized protein</fullName>
    </submittedName>
</protein>
<evidence type="ECO:0000313" key="2">
    <source>
        <dbReference type="Proteomes" id="UP000515369"/>
    </source>
</evidence>
<organism evidence="1 2">
    <name type="scientific">Spirosoma foliorum</name>
    <dbReference type="NCBI Taxonomy" id="2710596"/>
    <lineage>
        <taxon>Bacteria</taxon>
        <taxon>Pseudomonadati</taxon>
        <taxon>Bacteroidota</taxon>
        <taxon>Cytophagia</taxon>
        <taxon>Cytophagales</taxon>
        <taxon>Cytophagaceae</taxon>
        <taxon>Spirosoma</taxon>
    </lineage>
</organism>
<sequence length="449" mass="50939">MYTAYLGRRLVELLNTRDHTQRTVQDFFSNEYFTLFFNDERFLQHVNNSKFDQAYKQKGKTPLTEVVRTNVLAAQHQRIQHDTPDGSFFLGGAAAEATAGTSGQVTDILLPISPEEVYASWIGAALGIGVSGGLNVLVDDDLVLLTLYDGWQYYRAFMKQMHNLKPHQINTWNGWWITNAFRDDFEPTDEPFSHQPDVKIDKASGIASLETQKWVGVIFALAHKIPRPLTAYVYSLSQMNTTVGFIQIQLRDIVEVLRELHRQLFLLREGLSYEKVASLYETEMGFQKACELGAIGVQAIEPESLREYMPGARGNSKLFKTPKNKEDSLWITYKIYETWITAMLNNRKLLELSEKVAAILIQVSDPTQRGKKGGSNLVNELTNSTNRNQLIERFARLIDKIPDQHPMLNEIASMIAVMPLTDIPLFIALLKLKYAVEEAKLITSTSKAN</sequence>
<reference evidence="1 2" key="1">
    <citation type="submission" date="2020-07" db="EMBL/GenBank/DDBJ databases">
        <title>Spirosoma foliorum sp. nov., isolated from the leaves on the Nejang mountain Korea, Republic of.</title>
        <authorList>
            <person name="Ho H."/>
            <person name="Lee Y.-J."/>
            <person name="Nurcahyanto D.-A."/>
            <person name="Kim S.-G."/>
        </authorList>
    </citation>
    <scope>NUCLEOTIDE SEQUENCE [LARGE SCALE GENOMIC DNA]</scope>
    <source>
        <strain evidence="1 2">PL0136</strain>
    </source>
</reference>
<proteinExistence type="predicted"/>
<dbReference type="RefSeq" id="WP_182464125.1">
    <property type="nucleotide sequence ID" value="NZ_CP059732.1"/>
</dbReference>
<dbReference type="AlphaFoldDB" id="A0A7G5H6I9"/>
<name>A0A7G5H6I9_9BACT</name>
<dbReference type="EMBL" id="CP059732">
    <property type="protein sequence ID" value="QMW06731.1"/>
    <property type="molecule type" value="Genomic_DNA"/>
</dbReference>
<keyword evidence="2" id="KW-1185">Reference proteome</keyword>
<dbReference type="KEGG" id="sfol:H3H32_18480"/>
<evidence type="ECO:0000313" key="1">
    <source>
        <dbReference type="EMBL" id="QMW06731.1"/>
    </source>
</evidence>
<gene>
    <name evidence="1" type="ORF">H3H32_18480</name>
</gene>